<feature type="transmembrane region" description="Helical" evidence="2">
    <location>
        <begin position="135"/>
        <end position="153"/>
    </location>
</feature>
<accession>A0A9W6VFV7</accession>
<evidence type="ECO:0000313" key="3">
    <source>
        <dbReference type="EMBL" id="GLY64881.1"/>
    </source>
</evidence>
<name>A0A9W6VFV7_9PSEU</name>
<comment type="caution">
    <text evidence="3">The sequence shown here is derived from an EMBL/GenBank/DDBJ whole genome shotgun (WGS) entry which is preliminary data.</text>
</comment>
<keyword evidence="4" id="KW-1185">Reference proteome</keyword>
<keyword evidence="2" id="KW-0472">Membrane</keyword>
<evidence type="ECO:0000256" key="1">
    <source>
        <dbReference type="SAM" id="MobiDB-lite"/>
    </source>
</evidence>
<keyword evidence="2" id="KW-0812">Transmembrane</keyword>
<dbReference type="EMBL" id="BSTI01000003">
    <property type="protein sequence ID" value="GLY64881.1"/>
    <property type="molecule type" value="Genomic_DNA"/>
</dbReference>
<dbReference type="AlphaFoldDB" id="A0A9W6VFV7"/>
<keyword evidence="2" id="KW-1133">Transmembrane helix</keyword>
<feature type="compositionally biased region" description="Basic residues" evidence="1">
    <location>
        <begin position="9"/>
        <end position="18"/>
    </location>
</feature>
<organism evidence="3 4">
    <name type="scientific">Amycolatopsis taiwanensis</name>
    <dbReference type="NCBI Taxonomy" id="342230"/>
    <lineage>
        <taxon>Bacteria</taxon>
        <taxon>Bacillati</taxon>
        <taxon>Actinomycetota</taxon>
        <taxon>Actinomycetes</taxon>
        <taxon>Pseudonocardiales</taxon>
        <taxon>Pseudonocardiaceae</taxon>
        <taxon>Amycolatopsis</taxon>
    </lineage>
</organism>
<feature type="region of interest" description="Disordered" evidence="1">
    <location>
        <begin position="1"/>
        <end position="31"/>
    </location>
</feature>
<evidence type="ECO:0000256" key="2">
    <source>
        <dbReference type="SAM" id="Phobius"/>
    </source>
</evidence>
<dbReference type="Proteomes" id="UP001165136">
    <property type="component" value="Unassembled WGS sequence"/>
</dbReference>
<dbReference type="RefSeq" id="WP_285486325.1">
    <property type="nucleotide sequence ID" value="NZ_BSTI01000003.1"/>
</dbReference>
<protein>
    <submittedName>
        <fullName evidence="3">Uncharacterized protein</fullName>
    </submittedName>
</protein>
<gene>
    <name evidence="3" type="ORF">Atai01_15000</name>
</gene>
<reference evidence="3" key="1">
    <citation type="submission" date="2023-03" db="EMBL/GenBank/DDBJ databases">
        <title>Amycolatopsis taiwanensis NBRC 103393.</title>
        <authorList>
            <person name="Ichikawa N."/>
            <person name="Sato H."/>
            <person name="Tonouchi N."/>
        </authorList>
    </citation>
    <scope>NUCLEOTIDE SEQUENCE</scope>
    <source>
        <strain evidence="3">NBRC 103393</strain>
    </source>
</reference>
<evidence type="ECO:0000313" key="4">
    <source>
        <dbReference type="Proteomes" id="UP001165136"/>
    </source>
</evidence>
<proteinExistence type="predicted"/>
<sequence>MTPSAGTSRKSRLQHHRQVLAAAKDATPEERRALLETARRETRDRRLARPLPRWMATRTSRRTLAGLAAIPFACGAASAYLPAESPVTYGVQMVGAIAVLAGLGLLRRATKELSEIPDSDLDERELDDRNQALKGAYVALLILLGTAVVLTIADGLVLSTVDWKPLVFGTFGSAVLLPSAAIAWDYRELDDEG</sequence>
<feature type="transmembrane region" description="Helical" evidence="2">
    <location>
        <begin position="63"/>
        <end position="81"/>
    </location>
</feature>
<feature type="transmembrane region" description="Helical" evidence="2">
    <location>
        <begin position="87"/>
        <end position="106"/>
    </location>
</feature>